<name>A0A6C0IZB3_9ZZZZ</name>
<reference evidence="1" key="1">
    <citation type="journal article" date="2020" name="Nature">
        <title>Giant virus diversity and host interactions through global metagenomics.</title>
        <authorList>
            <person name="Schulz F."/>
            <person name="Roux S."/>
            <person name="Paez-Espino D."/>
            <person name="Jungbluth S."/>
            <person name="Walsh D.A."/>
            <person name="Denef V.J."/>
            <person name="McMahon K.D."/>
            <person name="Konstantinidis K.T."/>
            <person name="Eloe-Fadrosh E.A."/>
            <person name="Kyrpides N.C."/>
            <person name="Woyke T."/>
        </authorList>
    </citation>
    <scope>NUCLEOTIDE SEQUENCE</scope>
    <source>
        <strain evidence="1">GVMAG-M-3300024510-1</strain>
    </source>
</reference>
<organism evidence="1">
    <name type="scientific">viral metagenome</name>
    <dbReference type="NCBI Taxonomy" id="1070528"/>
    <lineage>
        <taxon>unclassified sequences</taxon>
        <taxon>metagenomes</taxon>
        <taxon>organismal metagenomes</taxon>
    </lineage>
</organism>
<evidence type="ECO:0000313" key="1">
    <source>
        <dbReference type="EMBL" id="QHT97037.1"/>
    </source>
</evidence>
<proteinExistence type="predicted"/>
<accession>A0A6C0IZB3</accession>
<dbReference type="AlphaFoldDB" id="A0A6C0IZB3"/>
<dbReference type="EMBL" id="MN740271">
    <property type="protein sequence ID" value="QHT97037.1"/>
    <property type="molecule type" value="Genomic_DNA"/>
</dbReference>
<sequence>MFPRTLGAHSIAPSIQAHHVAAAVVSQDRWAETPDEQPVCDESTYRCEIWVPSPAFTLPTENEKKLAAKNFALQRGQRDWNYVKDEKASKPGYIVVRRPPPVEAEQSFFNFGK</sequence>
<protein>
    <submittedName>
        <fullName evidence="1">Uncharacterized protein</fullName>
    </submittedName>
</protein>